<feature type="non-terminal residue" evidence="1">
    <location>
        <position position="181"/>
    </location>
</feature>
<proteinExistence type="predicted"/>
<name>A0A6A5VAU3_9PLEO</name>
<dbReference type="Proteomes" id="UP000800036">
    <property type="component" value="Unassembled WGS sequence"/>
</dbReference>
<organism evidence="1 2">
    <name type="scientific">Bimuria novae-zelandiae CBS 107.79</name>
    <dbReference type="NCBI Taxonomy" id="1447943"/>
    <lineage>
        <taxon>Eukaryota</taxon>
        <taxon>Fungi</taxon>
        <taxon>Dikarya</taxon>
        <taxon>Ascomycota</taxon>
        <taxon>Pezizomycotina</taxon>
        <taxon>Dothideomycetes</taxon>
        <taxon>Pleosporomycetidae</taxon>
        <taxon>Pleosporales</taxon>
        <taxon>Massarineae</taxon>
        <taxon>Didymosphaeriaceae</taxon>
        <taxon>Bimuria</taxon>
    </lineage>
</organism>
<gene>
    <name evidence="1" type="ORF">BU23DRAFT_430781</name>
</gene>
<keyword evidence="2" id="KW-1185">Reference proteome</keyword>
<evidence type="ECO:0000313" key="2">
    <source>
        <dbReference type="Proteomes" id="UP000800036"/>
    </source>
</evidence>
<evidence type="ECO:0000313" key="1">
    <source>
        <dbReference type="EMBL" id="KAF1973449.1"/>
    </source>
</evidence>
<accession>A0A6A5VAU3</accession>
<sequence length="181" mass="20863">MAMRSCAWNINHFEPSALQYDWHFAKMIYDHLEKNQNLTANAWSLFQQAFPGEQELNHHHLIRIPARHGQAAAELPSIQQWLSQLPFSHLSMLNLQGLCLRISDLMVLTNLPNLGVLLLRHPHGNFPQDLDDKSMRDWSRAVQEKSAFTRLRMVGIHHFSLSFEAVLKCLASYPALRLCTV</sequence>
<dbReference type="EMBL" id="ML976680">
    <property type="protein sequence ID" value="KAF1973449.1"/>
    <property type="molecule type" value="Genomic_DNA"/>
</dbReference>
<dbReference type="OrthoDB" id="5273928at2759"/>
<protein>
    <recommendedName>
        <fullName evidence="3">F-box domain-containing protein</fullName>
    </recommendedName>
</protein>
<dbReference type="AlphaFoldDB" id="A0A6A5VAU3"/>
<evidence type="ECO:0008006" key="3">
    <source>
        <dbReference type="Google" id="ProtNLM"/>
    </source>
</evidence>
<reference evidence="1" key="1">
    <citation type="journal article" date="2020" name="Stud. Mycol.">
        <title>101 Dothideomycetes genomes: a test case for predicting lifestyles and emergence of pathogens.</title>
        <authorList>
            <person name="Haridas S."/>
            <person name="Albert R."/>
            <person name="Binder M."/>
            <person name="Bloem J."/>
            <person name="Labutti K."/>
            <person name="Salamov A."/>
            <person name="Andreopoulos B."/>
            <person name="Baker S."/>
            <person name="Barry K."/>
            <person name="Bills G."/>
            <person name="Bluhm B."/>
            <person name="Cannon C."/>
            <person name="Castanera R."/>
            <person name="Culley D."/>
            <person name="Daum C."/>
            <person name="Ezra D."/>
            <person name="Gonzalez J."/>
            <person name="Henrissat B."/>
            <person name="Kuo A."/>
            <person name="Liang C."/>
            <person name="Lipzen A."/>
            <person name="Lutzoni F."/>
            <person name="Magnuson J."/>
            <person name="Mondo S."/>
            <person name="Nolan M."/>
            <person name="Ohm R."/>
            <person name="Pangilinan J."/>
            <person name="Park H.-J."/>
            <person name="Ramirez L."/>
            <person name="Alfaro M."/>
            <person name="Sun H."/>
            <person name="Tritt A."/>
            <person name="Yoshinaga Y."/>
            <person name="Zwiers L.-H."/>
            <person name="Turgeon B."/>
            <person name="Goodwin S."/>
            <person name="Spatafora J."/>
            <person name="Crous P."/>
            <person name="Grigoriev I."/>
        </authorList>
    </citation>
    <scope>NUCLEOTIDE SEQUENCE</scope>
    <source>
        <strain evidence="1">CBS 107.79</strain>
    </source>
</reference>